<evidence type="ECO:0000313" key="7">
    <source>
        <dbReference type="EMBL" id="PKV63225.1"/>
    </source>
</evidence>
<feature type="transmembrane region" description="Helical" evidence="6">
    <location>
        <begin position="324"/>
        <end position="341"/>
    </location>
</feature>
<dbReference type="OrthoDB" id="1495589at2"/>
<keyword evidence="8" id="KW-1185">Reference proteome</keyword>
<keyword evidence="2" id="KW-1003">Cell membrane</keyword>
<accession>A0A2N3U914</accession>
<keyword evidence="3 6" id="KW-0812">Transmembrane</keyword>
<proteinExistence type="predicted"/>
<dbReference type="Proteomes" id="UP000233782">
    <property type="component" value="Unassembled WGS sequence"/>
</dbReference>
<comment type="subcellular location">
    <subcellularLocation>
        <location evidence="1">Cell membrane</location>
        <topology evidence="1">Multi-pass membrane protein</topology>
    </subcellularLocation>
</comment>
<feature type="transmembrane region" description="Helical" evidence="6">
    <location>
        <begin position="175"/>
        <end position="193"/>
    </location>
</feature>
<name>A0A2N3U914_9BACT</name>
<feature type="transmembrane region" description="Helical" evidence="6">
    <location>
        <begin position="293"/>
        <end position="312"/>
    </location>
</feature>
<evidence type="ECO:0000256" key="4">
    <source>
        <dbReference type="ARBA" id="ARBA00022989"/>
    </source>
</evidence>
<keyword evidence="5 6" id="KW-0472">Membrane</keyword>
<evidence type="ECO:0000256" key="6">
    <source>
        <dbReference type="SAM" id="Phobius"/>
    </source>
</evidence>
<dbReference type="PANTHER" id="PTHR30250">
    <property type="entry name" value="PST FAMILY PREDICTED COLANIC ACID TRANSPORTER"/>
    <property type="match status" value="1"/>
</dbReference>
<feature type="transmembrane region" description="Helical" evidence="6">
    <location>
        <begin position="385"/>
        <end position="405"/>
    </location>
</feature>
<evidence type="ECO:0000256" key="5">
    <source>
        <dbReference type="ARBA" id="ARBA00023136"/>
    </source>
</evidence>
<protein>
    <submittedName>
        <fullName evidence="7">O-antigen/teichoic acid export membrane protein</fullName>
    </submittedName>
</protein>
<feature type="transmembrane region" description="Helical" evidence="6">
    <location>
        <begin position="147"/>
        <end position="169"/>
    </location>
</feature>
<dbReference type="RefSeq" id="WP_101445851.1">
    <property type="nucleotide sequence ID" value="NZ_PJMU01000003.1"/>
</dbReference>
<keyword evidence="4 6" id="KW-1133">Transmembrane helix</keyword>
<dbReference type="PANTHER" id="PTHR30250:SF11">
    <property type="entry name" value="O-ANTIGEN TRANSPORTER-RELATED"/>
    <property type="match status" value="1"/>
</dbReference>
<gene>
    <name evidence="7" type="ORF">BD749_3064</name>
</gene>
<evidence type="ECO:0000256" key="3">
    <source>
        <dbReference type="ARBA" id="ARBA00022692"/>
    </source>
</evidence>
<feature type="transmembrane region" description="Helical" evidence="6">
    <location>
        <begin position="417"/>
        <end position="437"/>
    </location>
</feature>
<dbReference type="GO" id="GO:0005886">
    <property type="term" value="C:plasma membrane"/>
    <property type="evidence" value="ECO:0007669"/>
    <property type="project" value="UniProtKB-SubCell"/>
</dbReference>
<dbReference type="InterPro" id="IPR050833">
    <property type="entry name" value="Poly_Biosynth_Transport"/>
</dbReference>
<feature type="transmembrane region" description="Helical" evidence="6">
    <location>
        <begin position="114"/>
        <end position="135"/>
    </location>
</feature>
<dbReference type="EMBL" id="PJMU01000003">
    <property type="protein sequence ID" value="PKV63225.1"/>
    <property type="molecule type" value="Genomic_DNA"/>
</dbReference>
<feature type="transmembrane region" description="Helical" evidence="6">
    <location>
        <begin position="361"/>
        <end position="379"/>
    </location>
</feature>
<reference evidence="7 8" key="1">
    <citation type="submission" date="2017-12" db="EMBL/GenBank/DDBJ databases">
        <title>Genomic Encyclopedia of Type Strains, Phase III (KMG-III): the genomes of soil and plant-associated and newly described type strains.</title>
        <authorList>
            <person name="Whitman W."/>
        </authorList>
    </citation>
    <scope>NUCLEOTIDE SEQUENCE [LARGE SCALE GENOMIC DNA]</scope>
    <source>
        <strain evidence="7 8">LP43</strain>
    </source>
</reference>
<sequence length="477" mass="54799">MLKRIFSHTAIYGLAPHVSKIASLFVLPVITQDLTELDYGVAGTLTAYTGVISVLSTLGLRLILVNTFYKSPNQYKWAWRQIYGFLSLWVIPYTLILGLLLYKVVPNEASDNTISIVLLNILPIVAFGNTSTLGTTYFQINKQPLQVGVRTAIFGVLAVFLNLFTISYLKLGYMGWFWTSFIVGILSNVSYWIPINIQLGITPIFNFKWKTIRGYLKRSLPTVPHYYSSYLLNSSDRMVMDWLKIGTGDIGKYNIAYTIGGYVERIAIASGLAINPMLNEYYKQGEDKRARDLIFLLQIIFWLMTFIISLWLKEIFYILIKNNVLSEMYPLAIIIVMSYNYRPMYYGANSKLFYTENTKQLWKITTVAGISNLVLNFFLIPFYGFQIAAVTTFVSLMYMGYAGFFMKKFREITKVKYYPLFWISGSIFITVLAYYLVELNLLYKIFITTIILLIGGLTVRIFNSKNLGKKQNNKVYN</sequence>
<feature type="transmembrane region" description="Helical" evidence="6">
    <location>
        <begin position="12"/>
        <end position="30"/>
    </location>
</feature>
<feature type="transmembrane region" description="Helical" evidence="6">
    <location>
        <begin position="50"/>
        <end position="69"/>
    </location>
</feature>
<comment type="caution">
    <text evidence="7">The sequence shown here is derived from an EMBL/GenBank/DDBJ whole genome shotgun (WGS) entry which is preliminary data.</text>
</comment>
<evidence type="ECO:0000313" key="8">
    <source>
        <dbReference type="Proteomes" id="UP000233782"/>
    </source>
</evidence>
<feature type="transmembrane region" description="Helical" evidence="6">
    <location>
        <begin position="443"/>
        <end position="462"/>
    </location>
</feature>
<feature type="transmembrane region" description="Helical" evidence="6">
    <location>
        <begin position="81"/>
        <end position="102"/>
    </location>
</feature>
<organism evidence="7 8">
    <name type="scientific">Pontibacter ramchanderi</name>
    <dbReference type="NCBI Taxonomy" id="1179743"/>
    <lineage>
        <taxon>Bacteria</taxon>
        <taxon>Pseudomonadati</taxon>
        <taxon>Bacteroidota</taxon>
        <taxon>Cytophagia</taxon>
        <taxon>Cytophagales</taxon>
        <taxon>Hymenobacteraceae</taxon>
        <taxon>Pontibacter</taxon>
    </lineage>
</organism>
<evidence type="ECO:0000256" key="2">
    <source>
        <dbReference type="ARBA" id="ARBA00022475"/>
    </source>
</evidence>
<evidence type="ECO:0000256" key="1">
    <source>
        <dbReference type="ARBA" id="ARBA00004651"/>
    </source>
</evidence>
<dbReference type="AlphaFoldDB" id="A0A2N3U914"/>